<protein>
    <submittedName>
        <fullName evidence="1">Uncharacterized protein</fullName>
    </submittedName>
</protein>
<dbReference type="STRING" id="1047168.A0A0F4G8Z0"/>
<dbReference type="EMBL" id="LAFY01004207">
    <property type="protein sequence ID" value="KJX93831.1"/>
    <property type="molecule type" value="Genomic_DNA"/>
</dbReference>
<dbReference type="OrthoDB" id="3630991at2759"/>
<comment type="caution">
    <text evidence="1">The sequence shown here is derived from an EMBL/GenBank/DDBJ whole genome shotgun (WGS) entry which is preliminary data.</text>
</comment>
<proteinExistence type="predicted"/>
<organism evidence="1 2">
    <name type="scientific">Zymoseptoria brevis</name>
    <dbReference type="NCBI Taxonomy" id="1047168"/>
    <lineage>
        <taxon>Eukaryota</taxon>
        <taxon>Fungi</taxon>
        <taxon>Dikarya</taxon>
        <taxon>Ascomycota</taxon>
        <taxon>Pezizomycotina</taxon>
        <taxon>Dothideomycetes</taxon>
        <taxon>Dothideomycetidae</taxon>
        <taxon>Mycosphaerellales</taxon>
        <taxon>Mycosphaerellaceae</taxon>
        <taxon>Zymoseptoria</taxon>
    </lineage>
</organism>
<evidence type="ECO:0000313" key="1">
    <source>
        <dbReference type="EMBL" id="KJX93831.1"/>
    </source>
</evidence>
<dbReference type="AlphaFoldDB" id="A0A0F4G8Z0"/>
<reference evidence="1 2" key="1">
    <citation type="submission" date="2015-03" db="EMBL/GenBank/DDBJ databases">
        <title>RNA-seq based gene annotation and comparative genomics of four Zymoseptoria species reveal species-specific pathogenicity related genes and transposable element activity.</title>
        <authorList>
            <person name="Grandaubert J."/>
            <person name="Bhattacharyya A."/>
            <person name="Stukenbrock E.H."/>
        </authorList>
    </citation>
    <scope>NUCLEOTIDE SEQUENCE [LARGE SCALE GENOMIC DNA]</scope>
    <source>
        <strain evidence="1 2">Zb18110</strain>
    </source>
</reference>
<evidence type="ECO:0000313" key="2">
    <source>
        <dbReference type="Proteomes" id="UP000033647"/>
    </source>
</evidence>
<name>A0A0F4G8Z0_9PEZI</name>
<sequence length="499" mass="56255">MAAPYPTIRLLSGAIASFGPGASVVSCDLLSSLSCLLLNATFSSAAITPDDVKAIFASMELDDVTVITIHTVDTPIQDAVYVTLRGRNEAQNLVEAFNERTEGKGEGPFRYGHAKTVPPRLPPGTSPVRHISQRVVRISWQRPFSQLWLHFESEETAQRVYRTLDKYNLEPRKDSVSEPRLHIFQPPGADSRFLVSWQIGVSSGRQGLSPQSVREVFAKADQPSRIKIGPDVENTFDEEAALAAVLDLMTPFGGEEGHPAHPWNYNNRTHMNIHFKSEGDARRAMQELSSTERDFLGGQTMRMQIVSSAQIRVPTYVYNMIGKEMIRVVPNGQQTLSIEVDIDFRANSRFKRIKITGTDEREVAEAMKKMEEVIAGKVINDETGLPFWHTLLTDSRVAKTIEKEMEHTHGVLVMANKFKRELRYFGPVSMFEGVRKDLVELITSSTKERFCFHLDRDEFLWMRREGYGLLKSTIGDKAVSFDAKVKPHAVLFMVWLPVE</sequence>
<accession>A0A0F4G8Z0</accession>
<keyword evidence="2" id="KW-1185">Reference proteome</keyword>
<dbReference type="Proteomes" id="UP000033647">
    <property type="component" value="Unassembled WGS sequence"/>
</dbReference>
<gene>
    <name evidence="1" type="ORF">TI39_contig4248g00006</name>
</gene>